<reference evidence="1" key="1">
    <citation type="submission" date="2015-06" db="EMBL/GenBank/DDBJ databases">
        <title>Genomic characterization of STP4-a, a novel T4 virulent phage infecting Salmonella.</title>
        <authorList>
            <person name="Li M."/>
            <person name="Wang J."/>
            <person name="Lin H."/>
            <person name="Han F."/>
        </authorList>
    </citation>
    <scope>NUCLEOTIDE SEQUENCE [LARGE SCALE GENOMIC DNA]</scope>
</reference>
<evidence type="ECO:0000313" key="2">
    <source>
        <dbReference type="Proteomes" id="UP000032000"/>
    </source>
</evidence>
<name>A0A0B4LAB7_9CAUD</name>
<dbReference type="Proteomes" id="UP000032000">
    <property type="component" value="Segment"/>
</dbReference>
<evidence type="ECO:0000313" key="1">
    <source>
        <dbReference type="EMBL" id="AHJ86988.1"/>
    </source>
</evidence>
<dbReference type="RefSeq" id="YP_009126341.1">
    <property type="nucleotide sequence ID" value="NC_026607.2"/>
</dbReference>
<gene>
    <name evidence="1" type="ORF">STP4a_134</name>
</gene>
<proteinExistence type="predicted"/>
<sequence length="278" mass="31733">MAIFEIIGEAASSTTRPKPVSRNEKKWVEIGLEFNKAKSKGMSSKEFAESKEIPYATFTKAMSRYSSKIKFAEKIAKLEGKPANKLSKQERQLIMINSFRSSLRDKIRNEGAAVNNKSAKWFSETIKKNIRGHQVTKPQPGKLYAYMYDAKHKDTLPYWDRFPLIIYLGMGKQGNSTLMYGLNLHYIPPKARQQFLEELLKQYSNTPTITNKTKLKVNWSQVKGFQGADKMIKAYLPGHIKGSLIEIKPADWANVVMLPLQNFQSKGKRFSANAVWKS</sequence>
<dbReference type="EMBL" id="KJ000058">
    <property type="protein sequence ID" value="AHJ86988.1"/>
    <property type="molecule type" value="Genomic_DNA"/>
</dbReference>
<dbReference type="GeneID" id="23681151"/>
<dbReference type="KEGG" id="vg:23681151"/>
<keyword evidence="2" id="KW-1185">Reference proteome</keyword>
<organism evidence="1 2">
    <name type="scientific">Salmonella phage STP4-a</name>
    <dbReference type="NCBI Taxonomy" id="1445860"/>
    <lineage>
        <taxon>Viruses</taxon>
        <taxon>Duplodnaviria</taxon>
        <taxon>Heunggongvirae</taxon>
        <taxon>Uroviricota</taxon>
        <taxon>Caudoviricetes</taxon>
        <taxon>Pantevenvirales</taxon>
        <taxon>Straboviridae</taxon>
        <taxon>Tevenvirinae</taxon>
        <taxon>Gelderlandvirus</taxon>
        <taxon>Gelderlandvirus stp4a</taxon>
    </lineage>
</organism>
<accession>A0A0B4LAB7</accession>
<protein>
    <submittedName>
        <fullName evidence="1">DNA end protector protein</fullName>
    </submittedName>
</protein>